<gene>
    <name evidence="4" type="ORF">DPMN_020070</name>
</gene>
<keyword evidence="1" id="KW-0863">Zinc-finger</keyword>
<proteinExistence type="predicted"/>
<keyword evidence="2" id="KW-0175">Coiled coil</keyword>
<dbReference type="Gene3D" id="3.30.160.60">
    <property type="entry name" value="Classic Zinc Finger"/>
    <property type="match status" value="1"/>
</dbReference>
<dbReference type="InterPro" id="IPR000315">
    <property type="entry name" value="Znf_B-box"/>
</dbReference>
<accession>A0A9D4S9V8</accession>
<keyword evidence="5" id="KW-1185">Reference proteome</keyword>
<dbReference type="InterPro" id="IPR011042">
    <property type="entry name" value="6-blade_b-propeller_TolB-like"/>
</dbReference>
<evidence type="ECO:0000313" key="5">
    <source>
        <dbReference type="Proteomes" id="UP000828390"/>
    </source>
</evidence>
<evidence type="ECO:0000313" key="4">
    <source>
        <dbReference type="EMBL" id="KAH3895903.1"/>
    </source>
</evidence>
<feature type="coiled-coil region" evidence="2">
    <location>
        <begin position="113"/>
        <end position="140"/>
    </location>
</feature>
<reference evidence="4" key="1">
    <citation type="journal article" date="2019" name="bioRxiv">
        <title>The Genome of the Zebra Mussel, Dreissena polymorpha: A Resource for Invasive Species Research.</title>
        <authorList>
            <person name="McCartney M.A."/>
            <person name="Auch B."/>
            <person name="Kono T."/>
            <person name="Mallez S."/>
            <person name="Zhang Y."/>
            <person name="Obille A."/>
            <person name="Becker A."/>
            <person name="Abrahante J.E."/>
            <person name="Garbe J."/>
            <person name="Badalamenti J.P."/>
            <person name="Herman A."/>
            <person name="Mangelson H."/>
            <person name="Liachko I."/>
            <person name="Sullivan S."/>
            <person name="Sone E.D."/>
            <person name="Koren S."/>
            <person name="Silverstein K.A.T."/>
            <person name="Beckman K.B."/>
            <person name="Gohl D.M."/>
        </authorList>
    </citation>
    <scope>NUCLEOTIDE SEQUENCE</scope>
    <source>
        <strain evidence="4">Duluth1</strain>
        <tissue evidence="4">Whole animal</tissue>
    </source>
</reference>
<evidence type="ECO:0000256" key="2">
    <source>
        <dbReference type="SAM" id="Coils"/>
    </source>
</evidence>
<protein>
    <recommendedName>
        <fullName evidence="3">B box-type domain-containing protein</fullName>
    </recommendedName>
</protein>
<evidence type="ECO:0000259" key="3">
    <source>
        <dbReference type="PROSITE" id="PS50119"/>
    </source>
</evidence>
<dbReference type="EMBL" id="JAIWYP010000001">
    <property type="protein sequence ID" value="KAH3895903.1"/>
    <property type="molecule type" value="Genomic_DNA"/>
</dbReference>
<evidence type="ECO:0000256" key="1">
    <source>
        <dbReference type="PROSITE-ProRule" id="PRU00024"/>
    </source>
</evidence>
<dbReference type="AlphaFoldDB" id="A0A9D4S9V8"/>
<dbReference type="GO" id="GO:0008270">
    <property type="term" value="F:zinc ion binding"/>
    <property type="evidence" value="ECO:0007669"/>
    <property type="project" value="UniProtKB-KW"/>
</dbReference>
<dbReference type="SUPFAM" id="SSF101898">
    <property type="entry name" value="NHL repeat"/>
    <property type="match status" value="1"/>
</dbReference>
<comment type="caution">
    <text evidence="4">The sequence shown here is derived from an EMBL/GenBank/DDBJ whole genome shotgun (WGS) entry which is preliminary data.</text>
</comment>
<sequence length="591" mass="67226">MATQSDRVFFFGCVSCKKNKNIEEYAVYYCEKCQQCFCRQCCELHHDYLFSEHVKHDRLNMRNWPVSKELEAVILMCEIHTHKQLETFCRDHSQLCCSKCVSLSHRKCKKVTLNSAKKQAAEVQELFEKLLINMRKLRKLQSCCESGIHDLKSSYQGQELMVHKMNDKIKSTMAKIVRRTLKKIPKVEQNKIYELMHSTLFHIENITLNEAKITLSSLEDSLKTGVETCIRHHHELKALHELLLYSSDNKKKKLCMIASLKCMDKIQKVESYLGENSVKLECSVLNQTIQGTEQYIVRLSGLGRLIESMKANTDIEQYLSKLSGLARVLHNHVFTVHGKSEHTVRITSDSKKCYITAICVLLDGQVLVADGDNERVKLLNQQYQVVSHWDVTAKPWDMCQITPSEVAVAVNNEVQLITVSQSQLAIGRKLELQHSCNSIAHIQGYLFIASGTALFKYTLNGKLVCKLYENKSATDTVRKCAVSPTGDRLYISYWPHKLHTLARDGTLLATYTDPALWYPTGLHVTPAGQVLVCGGLPHTVQQVGWEGESKLTTLATQEDGEWCPQSVCYSSTTSSIIVGQWRDNILVFRVE</sequence>
<name>A0A9D4S9V8_DREPO</name>
<keyword evidence="1" id="KW-0479">Metal-binding</keyword>
<feature type="domain" description="B box-type" evidence="3">
    <location>
        <begin position="72"/>
        <end position="113"/>
    </location>
</feature>
<dbReference type="PROSITE" id="PS50119">
    <property type="entry name" value="ZF_BBOX"/>
    <property type="match status" value="2"/>
</dbReference>
<organism evidence="4 5">
    <name type="scientific">Dreissena polymorpha</name>
    <name type="common">Zebra mussel</name>
    <name type="synonym">Mytilus polymorpha</name>
    <dbReference type="NCBI Taxonomy" id="45954"/>
    <lineage>
        <taxon>Eukaryota</taxon>
        <taxon>Metazoa</taxon>
        <taxon>Spiralia</taxon>
        <taxon>Lophotrochozoa</taxon>
        <taxon>Mollusca</taxon>
        <taxon>Bivalvia</taxon>
        <taxon>Autobranchia</taxon>
        <taxon>Heteroconchia</taxon>
        <taxon>Euheterodonta</taxon>
        <taxon>Imparidentia</taxon>
        <taxon>Neoheterodontei</taxon>
        <taxon>Myida</taxon>
        <taxon>Dreissenoidea</taxon>
        <taxon>Dreissenidae</taxon>
        <taxon>Dreissena</taxon>
    </lineage>
</organism>
<reference evidence="4" key="2">
    <citation type="submission" date="2020-11" db="EMBL/GenBank/DDBJ databases">
        <authorList>
            <person name="McCartney M.A."/>
            <person name="Auch B."/>
            <person name="Kono T."/>
            <person name="Mallez S."/>
            <person name="Becker A."/>
            <person name="Gohl D.M."/>
            <person name="Silverstein K.A.T."/>
            <person name="Koren S."/>
            <person name="Bechman K.B."/>
            <person name="Herman A."/>
            <person name="Abrahante J.E."/>
            <person name="Garbe J."/>
        </authorList>
    </citation>
    <scope>NUCLEOTIDE SEQUENCE</scope>
    <source>
        <strain evidence="4">Duluth1</strain>
        <tissue evidence="4">Whole animal</tissue>
    </source>
</reference>
<feature type="domain" description="B box-type" evidence="3">
    <location>
        <begin position="16"/>
        <end position="61"/>
    </location>
</feature>
<dbReference type="SUPFAM" id="SSF57845">
    <property type="entry name" value="B-box zinc-binding domain"/>
    <property type="match status" value="1"/>
</dbReference>
<dbReference type="Proteomes" id="UP000828390">
    <property type="component" value="Unassembled WGS sequence"/>
</dbReference>
<keyword evidence="1" id="KW-0862">Zinc</keyword>
<dbReference type="Gene3D" id="2.120.10.30">
    <property type="entry name" value="TolB, C-terminal domain"/>
    <property type="match status" value="1"/>
</dbReference>